<dbReference type="EMBL" id="MU001679">
    <property type="protein sequence ID" value="KAF2458014.1"/>
    <property type="molecule type" value="Genomic_DNA"/>
</dbReference>
<proteinExistence type="predicted"/>
<name>A0A6A6P2G2_9PEZI</name>
<organism evidence="1 2">
    <name type="scientific">Lineolata rhizophorae</name>
    <dbReference type="NCBI Taxonomy" id="578093"/>
    <lineage>
        <taxon>Eukaryota</taxon>
        <taxon>Fungi</taxon>
        <taxon>Dikarya</taxon>
        <taxon>Ascomycota</taxon>
        <taxon>Pezizomycotina</taxon>
        <taxon>Dothideomycetes</taxon>
        <taxon>Dothideomycetes incertae sedis</taxon>
        <taxon>Lineolatales</taxon>
        <taxon>Lineolataceae</taxon>
        <taxon>Lineolata</taxon>
    </lineage>
</organism>
<accession>A0A6A6P2G2</accession>
<keyword evidence="2" id="KW-1185">Reference proteome</keyword>
<dbReference type="Proteomes" id="UP000799766">
    <property type="component" value="Unassembled WGS sequence"/>
</dbReference>
<dbReference type="AlphaFoldDB" id="A0A6A6P2G2"/>
<reference evidence="1" key="1">
    <citation type="journal article" date="2020" name="Stud. Mycol.">
        <title>101 Dothideomycetes genomes: a test case for predicting lifestyles and emergence of pathogens.</title>
        <authorList>
            <person name="Haridas S."/>
            <person name="Albert R."/>
            <person name="Binder M."/>
            <person name="Bloem J."/>
            <person name="Labutti K."/>
            <person name="Salamov A."/>
            <person name="Andreopoulos B."/>
            <person name="Baker S."/>
            <person name="Barry K."/>
            <person name="Bills G."/>
            <person name="Bluhm B."/>
            <person name="Cannon C."/>
            <person name="Castanera R."/>
            <person name="Culley D."/>
            <person name="Daum C."/>
            <person name="Ezra D."/>
            <person name="Gonzalez J."/>
            <person name="Henrissat B."/>
            <person name="Kuo A."/>
            <person name="Liang C."/>
            <person name="Lipzen A."/>
            <person name="Lutzoni F."/>
            <person name="Magnuson J."/>
            <person name="Mondo S."/>
            <person name="Nolan M."/>
            <person name="Ohm R."/>
            <person name="Pangilinan J."/>
            <person name="Park H.-J."/>
            <person name="Ramirez L."/>
            <person name="Alfaro M."/>
            <person name="Sun H."/>
            <person name="Tritt A."/>
            <person name="Yoshinaga Y."/>
            <person name="Zwiers L.-H."/>
            <person name="Turgeon B."/>
            <person name="Goodwin S."/>
            <person name="Spatafora J."/>
            <person name="Crous P."/>
            <person name="Grigoriev I."/>
        </authorList>
    </citation>
    <scope>NUCLEOTIDE SEQUENCE</scope>
    <source>
        <strain evidence="1">ATCC 16933</strain>
    </source>
</reference>
<protein>
    <submittedName>
        <fullName evidence="1">Uncharacterized protein</fullName>
    </submittedName>
</protein>
<evidence type="ECO:0000313" key="2">
    <source>
        <dbReference type="Proteomes" id="UP000799766"/>
    </source>
</evidence>
<gene>
    <name evidence="1" type="ORF">BDY21DRAFT_21458</name>
</gene>
<evidence type="ECO:0000313" key="1">
    <source>
        <dbReference type="EMBL" id="KAF2458014.1"/>
    </source>
</evidence>
<sequence>MGVEANERRAGRMQQHRCTKNFLAHQHQRNFPPLPVRSGVASDHCKAAAREPMALYRRPSLPSTTLARPYLRGRTRNASHHPIVAAPRPLSAYSSTIHSIIRRAHGRAWGGRIPGPPTAGRHARIVALLSRVRARLLHVRPLEGATSGKSRLLCCATRVGRPAA</sequence>